<name>A0A9J6P752_9CLOT</name>
<evidence type="ECO:0008006" key="3">
    <source>
        <dbReference type="Google" id="ProtNLM"/>
    </source>
</evidence>
<evidence type="ECO:0000313" key="1">
    <source>
        <dbReference type="EMBL" id="MCM1992076.1"/>
    </source>
</evidence>
<comment type="caution">
    <text evidence="1">The sequence shown here is derived from an EMBL/GenBank/DDBJ whole genome shotgun (WGS) entry which is preliminary data.</text>
</comment>
<dbReference type="EMBL" id="JAGSOJ010000005">
    <property type="protein sequence ID" value="MCM1992076.1"/>
    <property type="molecule type" value="Genomic_DNA"/>
</dbReference>
<gene>
    <name evidence="1" type="ORF">KDK92_20300</name>
</gene>
<organism evidence="1 2">
    <name type="scientific">Oceanirhabdus seepicola</name>
    <dbReference type="NCBI Taxonomy" id="2828781"/>
    <lineage>
        <taxon>Bacteria</taxon>
        <taxon>Bacillati</taxon>
        <taxon>Bacillota</taxon>
        <taxon>Clostridia</taxon>
        <taxon>Eubacteriales</taxon>
        <taxon>Clostridiaceae</taxon>
        <taxon>Oceanirhabdus</taxon>
    </lineage>
</organism>
<dbReference type="AlphaFoldDB" id="A0A9J6P752"/>
<proteinExistence type="predicted"/>
<protein>
    <recommendedName>
        <fullName evidence="3">SH3 domain-containing protein</fullName>
    </recommendedName>
</protein>
<dbReference type="Proteomes" id="UP001056429">
    <property type="component" value="Unassembled WGS sequence"/>
</dbReference>
<dbReference type="RefSeq" id="WP_250861229.1">
    <property type="nucleotide sequence ID" value="NZ_JAGSOJ010000005.1"/>
</dbReference>
<evidence type="ECO:0000313" key="2">
    <source>
        <dbReference type="Proteomes" id="UP001056429"/>
    </source>
</evidence>
<sequence>MTYLLTFIFFCVIVFAIYYKYDATVSSLKKQVILLSKQNRSLKSKMNIHMERIKNFQMKRLKLISSKGIITKDTSLRISPISKSMPLNSLTENELVQIFTCVKITDTTWYQVDIDTTNDINSIGWVNEHFISLVDDTFVDFDKNEHSENKAI</sequence>
<reference evidence="1" key="1">
    <citation type="journal article" date="2021" name="mSystems">
        <title>Bacteria and Archaea Synergistically Convert Glycine Betaine to Biogenic Methane in the Formosa Cold Seep of the South China Sea.</title>
        <authorList>
            <person name="Li L."/>
            <person name="Zhang W."/>
            <person name="Zhang S."/>
            <person name="Song L."/>
            <person name="Sun Q."/>
            <person name="Zhang H."/>
            <person name="Xiang H."/>
            <person name="Dong X."/>
        </authorList>
    </citation>
    <scope>NUCLEOTIDE SEQUENCE</scope>
    <source>
        <strain evidence="1">ZWT</strain>
    </source>
</reference>
<reference evidence="1" key="2">
    <citation type="submission" date="2021-04" db="EMBL/GenBank/DDBJ databases">
        <authorList>
            <person name="Dong X."/>
        </authorList>
    </citation>
    <scope>NUCLEOTIDE SEQUENCE</scope>
    <source>
        <strain evidence="1">ZWT</strain>
    </source>
</reference>
<keyword evidence="2" id="KW-1185">Reference proteome</keyword>
<accession>A0A9J6P752</accession>